<dbReference type="OrthoDB" id="346650at2759"/>
<dbReference type="GeneID" id="25383163"/>
<evidence type="ECO:0000313" key="2">
    <source>
        <dbReference type="Proteomes" id="UP000030744"/>
    </source>
</evidence>
<keyword evidence="2" id="KW-1185">Reference proteome</keyword>
<reference evidence="1" key="1">
    <citation type="submission" date="2013-10" db="EMBL/GenBank/DDBJ databases">
        <title>Genomic analysis of the causative agents of coccidiosis in chickens.</title>
        <authorList>
            <person name="Reid A.J."/>
            <person name="Blake D."/>
            <person name="Billington K."/>
            <person name="Browne H."/>
            <person name="Dunn M."/>
            <person name="Hung S."/>
            <person name="Kawahara F."/>
            <person name="Miranda-Saavedra D."/>
            <person name="Mourier T."/>
            <person name="Nagra H."/>
            <person name="Otto T.D."/>
            <person name="Rawlings N."/>
            <person name="Sanchez A."/>
            <person name="Sanders M."/>
            <person name="Subramaniam C."/>
            <person name="Tay Y."/>
            <person name="Dear P."/>
            <person name="Doerig C."/>
            <person name="Gruber A."/>
            <person name="Parkinson J."/>
            <person name="Shirley M."/>
            <person name="Wan K.L."/>
            <person name="Berriman M."/>
            <person name="Tomley F."/>
            <person name="Pain A."/>
        </authorList>
    </citation>
    <scope>NUCLEOTIDE SEQUENCE [LARGE SCALE GENOMIC DNA]</scope>
    <source>
        <strain evidence="1">Houghton</strain>
    </source>
</reference>
<organism evidence="1 2">
    <name type="scientific">Eimeria mitis</name>
    <dbReference type="NCBI Taxonomy" id="44415"/>
    <lineage>
        <taxon>Eukaryota</taxon>
        <taxon>Sar</taxon>
        <taxon>Alveolata</taxon>
        <taxon>Apicomplexa</taxon>
        <taxon>Conoidasida</taxon>
        <taxon>Coccidia</taxon>
        <taxon>Eucoccidiorida</taxon>
        <taxon>Eimeriorina</taxon>
        <taxon>Eimeriidae</taxon>
        <taxon>Eimeria</taxon>
    </lineage>
</organism>
<gene>
    <name evidence="1" type="ORF">EMH_0088950</name>
</gene>
<evidence type="ECO:0000313" key="1">
    <source>
        <dbReference type="EMBL" id="CDJ34249.1"/>
    </source>
</evidence>
<accession>U6K8G3</accession>
<dbReference type="RefSeq" id="XP_013356812.1">
    <property type="nucleotide sequence ID" value="XM_013501358.1"/>
</dbReference>
<name>U6K8G3_9EIME</name>
<dbReference type="VEuPathDB" id="ToxoDB:EMH_0088950"/>
<sequence length="237" mass="23360">MLPRMGLGAVAPCSHDGLSSAGRVMMPWGSRVLPRPSPPPLGPLVALDSSSSSAAAAAAAGAAGAAGPCMWPLSPSAASAAAATSLVGTPTATAAAAAAATGLAAAVGVLPIRKKLVPAELGSVISAEGLGRSPRGNVRVCHSQPHNAWLVLCCAGGVESRAFSVLQLGYEGAKRVALLYAAQCRRHLNSRRAAAQKPTLSLAAVAEAAAERPAKAKSPEEASAELAASGLGVLLKA</sequence>
<reference evidence="1" key="2">
    <citation type="submission" date="2013-10" db="EMBL/GenBank/DDBJ databases">
        <authorList>
            <person name="Aslett M."/>
        </authorList>
    </citation>
    <scope>NUCLEOTIDE SEQUENCE [LARGE SCALE GENOMIC DNA]</scope>
    <source>
        <strain evidence="1">Houghton</strain>
    </source>
</reference>
<dbReference type="AlphaFoldDB" id="U6K8G3"/>
<dbReference type="EMBL" id="HG686314">
    <property type="protein sequence ID" value="CDJ34249.1"/>
    <property type="molecule type" value="Genomic_DNA"/>
</dbReference>
<protein>
    <submittedName>
        <fullName evidence="1">Uncharacterized protein</fullName>
    </submittedName>
</protein>
<proteinExistence type="predicted"/>
<dbReference type="Proteomes" id="UP000030744">
    <property type="component" value="Unassembled WGS sequence"/>
</dbReference>